<dbReference type="PANTHER" id="PTHR36324">
    <property type="entry name" value="OS09G0460100 PROTEIN"/>
    <property type="match status" value="1"/>
</dbReference>
<evidence type="ECO:0000313" key="2">
    <source>
        <dbReference type="Proteomes" id="UP000237000"/>
    </source>
</evidence>
<keyword evidence="2" id="KW-1185">Reference proteome</keyword>
<dbReference type="Proteomes" id="UP000237000">
    <property type="component" value="Unassembled WGS sequence"/>
</dbReference>
<dbReference type="PANTHER" id="PTHR36324:SF1">
    <property type="entry name" value="OS09G0460100 PROTEIN"/>
    <property type="match status" value="1"/>
</dbReference>
<dbReference type="InParanoid" id="A0A2P5E189"/>
<name>A0A2P5E189_TREOI</name>
<proteinExistence type="predicted"/>
<dbReference type="OrthoDB" id="1930572at2759"/>
<evidence type="ECO:0000313" key="1">
    <source>
        <dbReference type="EMBL" id="PON79315.1"/>
    </source>
</evidence>
<dbReference type="FunCoup" id="A0A2P5E189">
    <property type="interactions" value="231"/>
</dbReference>
<comment type="caution">
    <text evidence="1">The sequence shown here is derived from an EMBL/GenBank/DDBJ whole genome shotgun (WGS) entry which is preliminary data.</text>
</comment>
<dbReference type="STRING" id="63057.A0A2P5E189"/>
<gene>
    <name evidence="1" type="ORF">TorRG33x02_235970</name>
</gene>
<reference evidence="2" key="1">
    <citation type="submission" date="2016-06" db="EMBL/GenBank/DDBJ databases">
        <title>Parallel loss of symbiosis genes in relatives of nitrogen-fixing non-legume Parasponia.</title>
        <authorList>
            <person name="Van Velzen R."/>
            <person name="Holmer R."/>
            <person name="Bu F."/>
            <person name="Rutten L."/>
            <person name="Van Zeijl A."/>
            <person name="Liu W."/>
            <person name="Santuari L."/>
            <person name="Cao Q."/>
            <person name="Sharma T."/>
            <person name="Shen D."/>
            <person name="Roswanjaya Y."/>
            <person name="Wardhani T."/>
            <person name="Kalhor M.S."/>
            <person name="Jansen J."/>
            <person name="Van den Hoogen J."/>
            <person name="Gungor B."/>
            <person name="Hartog M."/>
            <person name="Hontelez J."/>
            <person name="Verver J."/>
            <person name="Yang W.-C."/>
            <person name="Schijlen E."/>
            <person name="Repin R."/>
            <person name="Schilthuizen M."/>
            <person name="Schranz E."/>
            <person name="Heidstra R."/>
            <person name="Miyata K."/>
            <person name="Fedorova E."/>
            <person name="Kohlen W."/>
            <person name="Bisseling T."/>
            <person name="Smit S."/>
            <person name="Geurts R."/>
        </authorList>
    </citation>
    <scope>NUCLEOTIDE SEQUENCE [LARGE SCALE GENOMIC DNA]</scope>
    <source>
        <strain evidence="2">cv. RG33-2</strain>
    </source>
</reference>
<dbReference type="EMBL" id="JXTC01000236">
    <property type="protein sequence ID" value="PON79315.1"/>
    <property type="molecule type" value="Genomic_DNA"/>
</dbReference>
<organism evidence="1 2">
    <name type="scientific">Trema orientale</name>
    <name type="common">Charcoal tree</name>
    <name type="synonym">Celtis orientalis</name>
    <dbReference type="NCBI Taxonomy" id="63057"/>
    <lineage>
        <taxon>Eukaryota</taxon>
        <taxon>Viridiplantae</taxon>
        <taxon>Streptophyta</taxon>
        <taxon>Embryophyta</taxon>
        <taxon>Tracheophyta</taxon>
        <taxon>Spermatophyta</taxon>
        <taxon>Magnoliopsida</taxon>
        <taxon>eudicotyledons</taxon>
        <taxon>Gunneridae</taxon>
        <taxon>Pentapetalae</taxon>
        <taxon>rosids</taxon>
        <taxon>fabids</taxon>
        <taxon>Rosales</taxon>
        <taxon>Cannabaceae</taxon>
        <taxon>Trema</taxon>
    </lineage>
</organism>
<dbReference type="AlphaFoldDB" id="A0A2P5E189"/>
<accession>A0A2P5E189</accession>
<sequence>MTVFYHEQPSNPSKRCKFLAACLKEAFSNCHNFGAGRLSTSIADEDYPTSDFDDEQEVVVSAIRSGAIEKLKRKPILLSSDSFSWVYYSPITRELYISPKGLEQKEDIGEDEDNEREEYLSVKSCFSCCSSGASRDVFLSVKTTFSRCSSFDGLDLKEFQRRSIIQEFCHCEGWPFGLCRKAVLLPPLPKSPSESWSWRKGTKMVKLT</sequence>
<protein>
    <submittedName>
        <fullName evidence="1">Uncharacterized protein</fullName>
    </submittedName>
</protein>